<proteinExistence type="predicted"/>
<evidence type="ECO:0000259" key="1">
    <source>
        <dbReference type="Pfam" id="PF02627"/>
    </source>
</evidence>
<dbReference type="SUPFAM" id="SSF69118">
    <property type="entry name" value="AhpD-like"/>
    <property type="match status" value="1"/>
</dbReference>
<dbReference type="RefSeq" id="WP_210645870.1">
    <property type="nucleotide sequence ID" value="NZ_JAGFBU010000002.1"/>
</dbReference>
<dbReference type="PANTHER" id="PTHR34846:SF10">
    <property type="entry name" value="CYTOPLASMIC PROTEIN"/>
    <property type="match status" value="1"/>
</dbReference>
<gene>
    <name evidence="2" type="ORF">J3S90_08440</name>
</gene>
<evidence type="ECO:0000313" key="3">
    <source>
        <dbReference type="Proteomes" id="UP000674217"/>
    </source>
</evidence>
<comment type="caution">
    <text evidence="2">The sequence shown here is derived from an EMBL/GenBank/DDBJ whole genome shotgun (WGS) entry which is preliminary data.</text>
</comment>
<accession>A0ABS5CTA0</accession>
<name>A0ABS5CTA0_9FLAO</name>
<protein>
    <submittedName>
        <fullName evidence="2">Carboxymuconolactone decarboxylase family protein</fullName>
    </submittedName>
</protein>
<dbReference type="Pfam" id="PF02627">
    <property type="entry name" value="CMD"/>
    <property type="match status" value="1"/>
</dbReference>
<dbReference type="EMBL" id="JAGFBU010000002">
    <property type="protein sequence ID" value="MBP4141829.1"/>
    <property type="molecule type" value="Genomic_DNA"/>
</dbReference>
<dbReference type="NCBIfam" id="TIGR00778">
    <property type="entry name" value="ahpD_dom"/>
    <property type="match status" value="1"/>
</dbReference>
<feature type="domain" description="Carboxymuconolactone decarboxylase-like" evidence="1">
    <location>
        <begin position="12"/>
        <end position="94"/>
    </location>
</feature>
<keyword evidence="3" id="KW-1185">Reference proteome</keyword>
<evidence type="ECO:0000313" key="2">
    <source>
        <dbReference type="EMBL" id="MBP4141829.1"/>
    </source>
</evidence>
<dbReference type="PANTHER" id="PTHR34846">
    <property type="entry name" value="4-CARBOXYMUCONOLACTONE DECARBOXYLASE FAMILY PROTEIN (AFU_ORTHOLOGUE AFUA_6G11590)"/>
    <property type="match status" value="1"/>
</dbReference>
<dbReference type="Gene3D" id="1.20.1290.10">
    <property type="entry name" value="AhpD-like"/>
    <property type="match status" value="1"/>
</dbReference>
<sequence>MQTRVNILQTQPEAYKAMMGLEKYIASTSLSSTHKELIKIRASQINGCAYCINMHTKEARKKGETEQRIYLLNAWRETNLYTTEEQAILAMTEEVTLIQNKLSKATYEQAKSLFDERYIAEIIMMITTINAWNRIAIATTMPLD</sequence>
<reference evidence="2 3" key="1">
    <citation type="submission" date="2021-03" db="EMBL/GenBank/DDBJ databases">
        <title>Flavobacterium Flabelliformis Sp. Nov. And Flavobacterium Geliluteum Sp. Nov., Two Novel Multidrug Resistant Psychrophilic Species Isolated From Antarctica.</title>
        <authorList>
            <person name="Kralova S."/>
            <person name="Busse H.J."/>
            <person name="Bezdicek M."/>
            <person name="Nykrynova M."/>
            <person name="Kroupova E."/>
            <person name="Krsek D."/>
            <person name="Sedlacek I."/>
        </authorList>
    </citation>
    <scope>NUCLEOTIDE SEQUENCE [LARGE SCALE GENOMIC DNA]</scope>
    <source>
        <strain evidence="2 3">P4023</strain>
    </source>
</reference>
<organism evidence="2 3">
    <name type="scientific">Flavobacterium flabelliforme</name>
    <dbReference type="NCBI Taxonomy" id="2816119"/>
    <lineage>
        <taxon>Bacteria</taxon>
        <taxon>Pseudomonadati</taxon>
        <taxon>Bacteroidota</taxon>
        <taxon>Flavobacteriia</taxon>
        <taxon>Flavobacteriales</taxon>
        <taxon>Flavobacteriaceae</taxon>
        <taxon>Flavobacterium</taxon>
    </lineage>
</organism>
<dbReference type="InterPro" id="IPR004675">
    <property type="entry name" value="AhpD_core"/>
</dbReference>
<dbReference type="InterPro" id="IPR003779">
    <property type="entry name" value="CMD-like"/>
</dbReference>
<dbReference type="InterPro" id="IPR029032">
    <property type="entry name" value="AhpD-like"/>
</dbReference>
<dbReference type="Proteomes" id="UP000674217">
    <property type="component" value="Unassembled WGS sequence"/>
</dbReference>